<sequence>MTANTTTINGTEYKVSVFGSIDITADYYIKYAEEVRTRRGILKQRAGWNVYHNEGSSPMSEHGEDQAAAEESARKLQAARDERAAAKQAKQAKADAAAAEREQLTATKGPLATPRQIDYIMTLLAQGRHHEGGFYTGPTTHDGIAKLSKAEASAYITSLKGTY</sequence>
<protein>
    <submittedName>
        <fullName evidence="2">Uncharacterized protein</fullName>
    </submittedName>
</protein>
<reference evidence="2 3" key="1">
    <citation type="submission" date="2018-08" db="EMBL/GenBank/DDBJ databases">
        <authorList>
            <person name="Pathak A."/>
            <person name="Staton O.A."/>
            <person name="Aldaher A.R."/>
            <person name="Baird K.M."/>
            <person name="Borah A."/>
            <person name="Haggard G.E."/>
            <person name="Meesala S."/>
            <person name="Nealy S.L."/>
            <person name="Ramdas R."/>
            <person name="Rocha M."/>
            <person name="Sristi D."/>
            <person name="Thukral S."/>
            <person name="Walls C.E."/>
            <person name="Waqas M."/>
            <person name="Williams M.R."/>
            <person name="Winters A.K."/>
            <person name="Sahawneh K.J."/>
            <person name="Monti D.L."/>
            <person name="Garlena R.A."/>
            <person name="Russell D.A."/>
            <person name="Pope W.H."/>
            <person name="Jacobs-Sera D."/>
            <person name="Hatfull G.F."/>
        </authorList>
    </citation>
    <scope>NUCLEOTIDE SEQUENCE [LARGE SCALE GENOMIC DNA]</scope>
</reference>
<feature type="region of interest" description="Disordered" evidence="1">
    <location>
        <begin position="53"/>
        <end position="106"/>
    </location>
</feature>
<name>A0A385UL11_9CAUD</name>
<dbReference type="Proteomes" id="UP000280497">
    <property type="component" value="Segment"/>
</dbReference>
<evidence type="ECO:0000313" key="2">
    <source>
        <dbReference type="EMBL" id="AYB70507.1"/>
    </source>
</evidence>
<accession>A0A385UL11</accession>
<dbReference type="RefSeq" id="YP_009812734.1">
    <property type="nucleotide sequence ID" value="NC_048069.1"/>
</dbReference>
<dbReference type="KEGG" id="vg:55003804"/>
<proteinExistence type="predicted"/>
<dbReference type="GeneID" id="55003804"/>
<organism evidence="2 3">
    <name type="scientific">Corynebacterium phage SamW</name>
    <dbReference type="NCBI Taxonomy" id="2301601"/>
    <lineage>
        <taxon>Viruses</taxon>
        <taxon>Duplodnaviria</taxon>
        <taxon>Heunggongvirae</taxon>
        <taxon>Uroviricota</taxon>
        <taxon>Caudoviricetes</taxon>
        <taxon>Samwavirus</taxon>
        <taxon>Samwavirus samW</taxon>
    </lineage>
</organism>
<dbReference type="EMBL" id="MH727560">
    <property type="protein sequence ID" value="AYB70507.1"/>
    <property type="molecule type" value="Genomic_DNA"/>
</dbReference>
<evidence type="ECO:0000313" key="3">
    <source>
        <dbReference type="Proteomes" id="UP000280497"/>
    </source>
</evidence>
<feature type="compositionally biased region" description="Low complexity" evidence="1">
    <location>
        <begin position="86"/>
        <end position="97"/>
    </location>
</feature>
<gene>
    <name evidence="2" type="primary">25</name>
    <name evidence="2" type="ORF">SAMW_25</name>
</gene>
<keyword evidence="3" id="KW-1185">Reference proteome</keyword>
<evidence type="ECO:0000256" key="1">
    <source>
        <dbReference type="SAM" id="MobiDB-lite"/>
    </source>
</evidence>
<feature type="compositionally biased region" description="Basic and acidic residues" evidence="1">
    <location>
        <begin position="61"/>
        <end position="85"/>
    </location>
</feature>